<reference evidence="2 3" key="1">
    <citation type="journal article" date="2021" name="Nat. Plants">
        <title>The Taxus genome provides insights into paclitaxel biosynthesis.</title>
        <authorList>
            <person name="Xiong X."/>
            <person name="Gou J."/>
            <person name="Liao Q."/>
            <person name="Li Y."/>
            <person name="Zhou Q."/>
            <person name="Bi G."/>
            <person name="Li C."/>
            <person name="Du R."/>
            <person name="Wang X."/>
            <person name="Sun T."/>
            <person name="Guo L."/>
            <person name="Liang H."/>
            <person name="Lu P."/>
            <person name="Wu Y."/>
            <person name="Zhang Z."/>
            <person name="Ro D.K."/>
            <person name="Shang Y."/>
            <person name="Huang S."/>
            <person name="Yan J."/>
        </authorList>
    </citation>
    <scope>NUCLEOTIDE SEQUENCE [LARGE SCALE GENOMIC DNA]</scope>
    <source>
        <strain evidence="2">Ta-2019</strain>
    </source>
</reference>
<dbReference type="Proteomes" id="UP000824469">
    <property type="component" value="Unassembled WGS sequence"/>
</dbReference>
<proteinExistence type="predicted"/>
<evidence type="ECO:0000313" key="2">
    <source>
        <dbReference type="EMBL" id="KAH9290462.1"/>
    </source>
</evidence>
<feature type="non-terminal residue" evidence="2">
    <location>
        <position position="55"/>
    </location>
</feature>
<protein>
    <submittedName>
        <fullName evidence="2">Uncharacterized protein</fullName>
    </submittedName>
</protein>
<dbReference type="EMBL" id="JAHRHJ020003813">
    <property type="protein sequence ID" value="KAH9290462.1"/>
    <property type="molecule type" value="Genomic_DNA"/>
</dbReference>
<accession>A0AA38BY36</accession>
<organism evidence="2 3">
    <name type="scientific">Taxus chinensis</name>
    <name type="common">Chinese yew</name>
    <name type="synonym">Taxus wallichiana var. chinensis</name>
    <dbReference type="NCBI Taxonomy" id="29808"/>
    <lineage>
        <taxon>Eukaryota</taxon>
        <taxon>Viridiplantae</taxon>
        <taxon>Streptophyta</taxon>
        <taxon>Embryophyta</taxon>
        <taxon>Tracheophyta</taxon>
        <taxon>Spermatophyta</taxon>
        <taxon>Pinopsida</taxon>
        <taxon>Pinidae</taxon>
        <taxon>Conifers II</taxon>
        <taxon>Cupressales</taxon>
        <taxon>Taxaceae</taxon>
        <taxon>Taxus</taxon>
    </lineage>
</organism>
<comment type="caution">
    <text evidence="2">The sequence shown here is derived from an EMBL/GenBank/DDBJ whole genome shotgun (WGS) entry which is preliminary data.</text>
</comment>
<gene>
    <name evidence="2" type="ORF">KI387_034579</name>
</gene>
<evidence type="ECO:0000256" key="1">
    <source>
        <dbReference type="ARBA" id="ARBA00023277"/>
    </source>
</evidence>
<evidence type="ECO:0000313" key="3">
    <source>
        <dbReference type="Proteomes" id="UP000824469"/>
    </source>
</evidence>
<sequence length="55" mass="6191">ALLLYIGLDAFYTDEGLESLSQGGTPPRFLIIDDVWQHIYSEVEDAKGILYRKGC</sequence>
<name>A0AA38BY36_TAXCH</name>
<dbReference type="InterPro" id="IPR008811">
    <property type="entry name" value="Glycosyl_hydrolases_36"/>
</dbReference>
<dbReference type="AlphaFoldDB" id="A0AA38BY36"/>
<feature type="non-terminal residue" evidence="2">
    <location>
        <position position="1"/>
    </location>
</feature>
<keyword evidence="3" id="KW-1185">Reference proteome</keyword>
<dbReference type="Pfam" id="PF05691">
    <property type="entry name" value="Raffinose_syn"/>
    <property type="match status" value="1"/>
</dbReference>
<keyword evidence="1" id="KW-0119">Carbohydrate metabolism</keyword>